<dbReference type="PANTHER" id="PTHR43798:SF33">
    <property type="entry name" value="HYDROLASE, PUTATIVE (AFU_ORTHOLOGUE AFUA_2G14860)-RELATED"/>
    <property type="match status" value="1"/>
</dbReference>
<dbReference type="EMBL" id="BONF01000031">
    <property type="protein sequence ID" value="GIF83755.1"/>
    <property type="molecule type" value="Genomic_DNA"/>
</dbReference>
<keyword evidence="2" id="KW-0378">Hydrolase</keyword>
<sequence length="285" mass="30799">MKAAILLTGRLVNATAALAPPLGRRLAYTLFFRPTGRAPVHPREQAVHAAAGRSQVDLDGVPVAVYTWGDGARPVLLVHGWSSRGSRFAGLVTDLLDRGYSPVAFDAPGHGDSGGRSTNLLQYERIIRQLQERHGTFAAIVAHSFGVPCAFHALRTGVRADRLVAVSGPAEFDHLITEFARQLRLRPSIAAYLRVRSVRDIGVPDLWERFSSTFEPDALKVPLLIVHDTDDDVVSVDHAQRLHAAYPGSRLEITSGLGHRRILGDPLVVGPVGAFLDAGTPAAKR</sequence>
<dbReference type="PANTHER" id="PTHR43798">
    <property type="entry name" value="MONOACYLGLYCEROL LIPASE"/>
    <property type="match status" value="1"/>
</dbReference>
<keyword evidence="3" id="KW-1185">Reference proteome</keyword>
<reference evidence="2 3" key="1">
    <citation type="submission" date="2021-01" db="EMBL/GenBank/DDBJ databases">
        <title>Whole genome shotgun sequence of Catellatospora bangladeshensis NBRC 107357.</title>
        <authorList>
            <person name="Komaki H."/>
            <person name="Tamura T."/>
        </authorList>
    </citation>
    <scope>NUCLEOTIDE SEQUENCE [LARGE SCALE GENOMIC DNA]</scope>
    <source>
        <strain evidence="2 3">NBRC 107357</strain>
    </source>
</reference>
<evidence type="ECO:0000313" key="2">
    <source>
        <dbReference type="EMBL" id="GIF83755.1"/>
    </source>
</evidence>
<comment type="caution">
    <text evidence="2">The sequence shown here is derived from an EMBL/GenBank/DDBJ whole genome shotgun (WGS) entry which is preliminary data.</text>
</comment>
<dbReference type="GO" id="GO:0016020">
    <property type="term" value="C:membrane"/>
    <property type="evidence" value="ECO:0007669"/>
    <property type="project" value="TreeGrafter"/>
</dbReference>
<name>A0A8J3NJS4_9ACTN</name>
<dbReference type="GO" id="GO:0016787">
    <property type="term" value="F:hydrolase activity"/>
    <property type="evidence" value="ECO:0007669"/>
    <property type="project" value="UniProtKB-KW"/>
</dbReference>
<dbReference type="SUPFAM" id="SSF53474">
    <property type="entry name" value="alpha/beta-Hydrolases"/>
    <property type="match status" value="1"/>
</dbReference>
<evidence type="ECO:0000259" key="1">
    <source>
        <dbReference type="Pfam" id="PF12697"/>
    </source>
</evidence>
<proteinExistence type="predicted"/>
<dbReference type="InterPro" id="IPR000073">
    <property type="entry name" value="AB_hydrolase_1"/>
</dbReference>
<feature type="domain" description="AB hydrolase-1" evidence="1">
    <location>
        <begin position="75"/>
        <end position="266"/>
    </location>
</feature>
<dbReference type="Gene3D" id="3.40.50.1820">
    <property type="entry name" value="alpha/beta hydrolase"/>
    <property type="match status" value="1"/>
</dbReference>
<dbReference type="RefSeq" id="WP_203751021.1">
    <property type="nucleotide sequence ID" value="NZ_BONF01000031.1"/>
</dbReference>
<dbReference type="Proteomes" id="UP000601223">
    <property type="component" value="Unassembled WGS sequence"/>
</dbReference>
<dbReference type="InterPro" id="IPR029058">
    <property type="entry name" value="AB_hydrolase_fold"/>
</dbReference>
<gene>
    <name evidence="2" type="ORF">Cba03nite_51040</name>
</gene>
<dbReference type="InterPro" id="IPR050266">
    <property type="entry name" value="AB_hydrolase_sf"/>
</dbReference>
<evidence type="ECO:0000313" key="3">
    <source>
        <dbReference type="Proteomes" id="UP000601223"/>
    </source>
</evidence>
<dbReference type="Pfam" id="PF12697">
    <property type="entry name" value="Abhydrolase_6"/>
    <property type="match status" value="1"/>
</dbReference>
<dbReference type="AlphaFoldDB" id="A0A8J3NJS4"/>
<organism evidence="2 3">
    <name type="scientific">Catellatospora bangladeshensis</name>
    <dbReference type="NCBI Taxonomy" id="310355"/>
    <lineage>
        <taxon>Bacteria</taxon>
        <taxon>Bacillati</taxon>
        <taxon>Actinomycetota</taxon>
        <taxon>Actinomycetes</taxon>
        <taxon>Micromonosporales</taxon>
        <taxon>Micromonosporaceae</taxon>
        <taxon>Catellatospora</taxon>
    </lineage>
</organism>
<accession>A0A8J3NJS4</accession>
<protein>
    <submittedName>
        <fullName evidence="2">Alpha/beta hydrolase</fullName>
    </submittedName>
</protein>